<protein>
    <submittedName>
        <fullName evidence="5">Response regulator transcription factor</fullName>
    </submittedName>
</protein>
<dbReference type="InterPro" id="IPR011990">
    <property type="entry name" value="TPR-like_helical_dom_sf"/>
</dbReference>
<dbReference type="InterPro" id="IPR016032">
    <property type="entry name" value="Sig_transdc_resp-reg_C-effctor"/>
</dbReference>
<evidence type="ECO:0000259" key="4">
    <source>
        <dbReference type="PROSITE" id="PS50043"/>
    </source>
</evidence>
<evidence type="ECO:0000313" key="6">
    <source>
        <dbReference type="Proteomes" id="UP000325243"/>
    </source>
</evidence>
<keyword evidence="2" id="KW-0238">DNA-binding</keyword>
<dbReference type="PROSITE" id="PS00622">
    <property type="entry name" value="HTH_LUXR_1"/>
    <property type="match status" value="1"/>
</dbReference>
<evidence type="ECO:0000256" key="3">
    <source>
        <dbReference type="ARBA" id="ARBA00023163"/>
    </source>
</evidence>
<dbReference type="PANTHER" id="PTHR44688">
    <property type="entry name" value="DNA-BINDING TRANSCRIPTIONAL ACTIVATOR DEVR_DOSR"/>
    <property type="match status" value="1"/>
</dbReference>
<dbReference type="GO" id="GO:0006355">
    <property type="term" value="P:regulation of DNA-templated transcription"/>
    <property type="evidence" value="ECO:0007669"/>
    <property type="project" value="InterPro"/>
</dbReference>
<name>A0A5S4V4D4_9MICO</name>
<dbReference type="PANTHER" id="PTHR44688:SF16">
    <property type="entry name" value="DNA-BINDING TRANSCRIPTIONAL ACTIVATOR DEVR_DOSR"/>
    <property type="match status" value="1"/>
</dbReference>
<keyword evidence="3" id="KW-0804">Transcription</keyword>
<dbReference type="SUPFAM" id="SSF46894">
    <property type="entry name" value="C-terminal effector domain of the bipartite response regulators"/>
    <property type="match status" value="1"/>
</dbReference>
<dbReference type="CDD" id="cd06170">
    <property type="entry name" value="LuxR_C_like"/>
    <property type="match status" value="1"/>
</dbReference>
<dbReference type="EMBL" id="VSSB01000001">
    <property type="protein sequence ID" value="TYL53997.1"/>
    <property type="molecule type" value="Genomic_DNA"/>
</dbReference>
<dbReference type="GO" id="GO:0003677">
    <property type="term" value="F:DNA binding"/>
    <property type="evidence" value="ECO:0007669"/>
    <property type="project" value="UniProtKB-KW"/>
</dbReference>
<evidence type="ECO:0000256" key="1">
    <source>
        <dbReference type="ARBA" id="ARBA00023015"/>
    </source>
</evidence>
<dbReference type="Gene3D" id="1.10.10.10">
    <property type="entry name" value="Winged helix-like DNA-binding domain superfamily/Winged helix DNA-binding domain"/>
    <property type="match status" value="1"/>
</dbReference>
<dbReference type="InterPro" id="IPR036388">
    <property type="entry name" value="WH-like_DNA-bd_sf"/>
</dbReference>
<dbReference type="InterPro" id="IPR000792">
    <property type="entry name" value="Tscrpt_reg_LuxR_C"/>
</dbReference>
<sequence length="536" mass="57178">MPTAGAVRAVDWVARYDELSAGREALGAEGLDELGLAAWFLGREADSVQAWGEAHEAYLAAGDTDAAIRSAFWLCYTLGQRAEYVRAGAWMARLIDLAGDSPSPRSAAAAMLCRAVATLEFGGVEEAVDLSGRAIELSRAAGDLDFEVLATMALGRALVAGGDARAGLACLDRVMLTISTEGVSDRVAGPAYCAVISSCLERWDVERARVWTRDLSDWCDAQRGLEPFRGECSVHRATVLQLVGEWTEAADTLSEVSVRERREQTLENALYGLGELHRLAGRTAEAEDAYRQAGALGREVQPGLALLRRDAGRAATARTGIARALEAGPALRTRTELLAGQVELEVDGGDLAVAERAAAALRELAETFDTPYLHAQADRAEAHVHLATDAPDAALPLLRRSWAAWRRLDAPYHAAITRVLLGRASRALGDEEAAQLEFDAARTVLTDLGAAPDLARLERIASPGARTDAAGGLTRREVEVIRLIASGRSNREIADHLFLSEHTVARHVSNILAKLGVANRAGATAFAFEHGIAATA</sequence>
<dbReference type="Proteomes" id="UP000325243">
    <property type="component" value="Unassembled WGS sequence"/>
</dbReference>
<gene>
    <name evidence="5" type="ORF">FYC51_10360</name>
</gene>
<dbReference type="RefSeq" id="WP_148733461.1">
    <property type="nucleotide sequence ID" value="NZ_VSSB01000001.1"/>
</dbReference>
<keyword evidence="6" id="KW-1185">Reference proteome</keyword>
<dbReference type="Gene3D" id="1.25.40.10">
    <property type="entry name" value="Tetratricopeptide repeat domain"/>
    <property type="match status" value="1"/>
</dbReference>
<accession>A0A5S4V4D4</accession>
<dbReference type="AlphaFoldDB" id="A0A5S4V4D4"/>
<feature type="domain" description="HTH luxR-type" evidence="4">
    <location>
        <begin position="466"/>
        <end position="531"/>
    </location>
</feature>
<dbReference type="Pfam" id="PF00196">
    <property type="entry name" value="GerE"/>
    <property type="match status" value="1"/>
</dbReference>
<dbReference type="SUPFAM" id="SSF48452">
    <property type="entry name" value="TPR-like"/>
    <property type="match status" value="1"/>
</dbReference>
<dbReference type="PRINTS" id="PR00038">
    <property type="entry name" value="HTHLUXR"/>
</dbReference>
<proteinExistence type="predicted"/>
<comment type="caution">
    <text evidence="5">The sequence shown here is derived from an EMBL/GenBank/DDBJ whole genome shotgun (WGS) entry which is preliminary data.</text>
</comment>
<dbReference type="SMART" id="SM00421">
    <property type="entry name" value="HTH_LUXR"/>
    <property type="match status" value="1"/>
</dbReference>
<dbReference type="PROSITE" id="PS50043">
    <property type="entry name" value="HTH_LUXR_2"/>
    <property type="match status" value="1"/>
</dbReference>
<keyword evidence="1" id="KW-0805">Transcription regulation</keyword>
<evidence type="ECO:0000256" key="2">
    <source>
        <dbReference type="ARBA" id="ARBA00023125"/>
    </source>
</evidence>
<reference evidence="5 6" key="1">
    <citation type="submission" date="2019-08" db="EMBL/GenBank/DDBJ databases">
        <authorList>
            <person name="Hu J."/>
        </authorList>
    </citation>
    <scope>NUCLEOTIDE SEQUENCE [LARGE SCALE GENOMIC DNA]</scope>
    <source>
        <strain evidence="5 6">NEAU-184</strain>
    </source>
</reference>
<evidence type="ECO:0000313" key="5">
    <source>
        <dbReference type="EMBL" id="TYL53997.1"/>
    </source>
</evidence>
<organism evidence="5 6">
    <name type="scientific">Agromyces mariniharenae</name>
    <dbReference type="NCBI Taxonomy" id="2604423"/>
    <lineage>
        <taxon>Bacteria</taxon>
        <taxon>Bacillati</taxon>
        <taxon>Actinomycetota</taxon>
        <taxon>Actinomycetes</taxon>
        <taxon>Micrococcales</taxon>
        <taxon>Microbacteriaceae</taxon>
        <taxon>Agromyces</taxon>
    </lineage>
</organism>